<evidence type="ECO:0000256" key="3">
    <source>
        <dbReference type="ARBA" id="ARBA00022559"/>
    </source>
</evidence>
<feature type="domain" description="Thioredoxin" evidence="13">
    <location>
        <begin position="22"/>
        <end position="169"/>
    </location>
</feature>
<accession>A0ABT6DMC1</accession>
<evidence type="ECO:0000259" key="13">
    <source>
        <dbReference type="PROSITE" id="PS51352"/>
    </source>
</evidence>
<protein>
    <recommendedName>
        <fullName evidence="2">thioredoxin-dependent peroxiredoxin</fullName>
        <ecNumber evidence="2">1.11.1.24</ecNumber>
    </recommendedName>
    <alternativeName>
        <fullName evidence="8">Thioredoxin peroxidase</fullName>
    </alternativeName>
    <alternativeName>
        <fullName evidence="10">Thioredoxin-dependent peroxiredoxin Bcp</fullName>
    </alternativeName>
</protein>
<sequence>MTFQFILSLALLFSPLVRAADLKIGDSAPVFSAKTQEGKDFNLADRKGQWTVLYFYPKAGTPGCTKQACAFRDNIEKIRSQGADVFGISADSVEAQAAFHKEHRLTFTLLADPEDKVVNLYGSKMPFLKMSKRWTFLIDPSLKIRSIAKDVDPVMDSERVAKEISEFQTQDKAKK</sequence>
<dbReference type="PANTHER" id="PTHR42801">
    <property type="entry name" value="THIOREDOXIN-DEPENDENT PEROXIDE REDUCTASE"/>
    <property type="match status" value="1"/>
</dbReference>
<dbReference type="InterPro" id="IPR000866">
    <property type="entry name" value="AhpC/TSA"/>
</dbReference>
<evidence type="ECO:0000256" key="4">
    <source>
        <dbReference type="ARBA" id="ARBA00022862"/>
    </source>
</evidence>
<keyword evidence="6" id="KW-1015">Disulfide bond</keyword>
<dbReference type="EMBL" id="JANRMI010000005">
    <property type="protein sequence ID" value="MDG0818022.1"/>
    <property type="molecule type" value="Genomic_DNA"/>
</dbReference>
<proteinExistence type="inferred from homology"/>
<evidence type="ECO:0000256" key="1">
    <source>
        <dbReference type="ARBA" id="ARBA00003330"/>
    </source>
</evidence>
<gene>
    <name evidence="14" type="ORF">NWE73_16685</name>
</gene>
<dbReference type="RefSeq" id="WP_277579498.1">
    <property type="nucleotide sequence ID" value="NZ_JANRMI010000005.1"/>
</dbReference>
<dbReference type="Pfam" id="PF00578">
    <property type="entry name" value="AhpC-TSA"/>
    <property type="match status" value="1"/>
</dbReference>
<keyword evidence="15" id="KW-1185">Reference proteome</keyword>
<evidence type="ECO:0000256" key="9">
    <source>
        <dbReference type="ARBA" id="ARBA00038489"/>
    </source>
</evidence>
<dbReference type="InterPro" id="IPR036249">
    <property type="entry name" value="Thioredoxin-like_sf"/>
</dbReference>
<evidence type="ECO:0000256" key="5">
    <source>
        <dbReference type="ARBA" id="ARBA00023002"/>
    </source>
</evidence>
<keyword evidence="3" id="KW-0575">Peroxidase</keyword>
<dbReference type="InterPro" id="IPR013766">
    <property type="entry name" value="Thioredoxin_domain"/>
</dbReference>
<dbReference type="Proteomes" id="UP001152321">
    <property type="component" value="Unassembled WGS sequence"/>
</dbReference>
<organism evidence="14 15">
    <name type="scientific">Bdellovibrio svalbardensis</name>
    <dbReference type="NCBI Taxonomy" id="2972972"/>
    <lineage>
        <taxon>Bacteria</taxon>
        <taxon>Pseudomonadati</taxon>
        <taxon>Bdellovibrionota</taxon>
        <taxon>Bdellovibrionia</taxon>
        <taxon>Bdellovibrionales</taxon>
        <taxon>Pseudobdellovibrionaceae</taxon>
        <taxon>Bdellovibrio</taxon>
    </lineage>
</organism>
<name>A0ABT6DMC1_9BACT</name>
<keyword evidence="7" id="KW-0676">Redox-active center</keyword>
<feature type="chain" id="PRO_5046193504" description="thioredoxin-dependent peroxiredoxin" evidence="12">
    <location>
        <begin position="20"/>
        <end position="175"/>
    </location>
</feature>
<keyword evidence="12" id="KW-0732">Signal</keyword>
<evidence type="ECO:0000256" key="11">
    <source>
        <dbReference type="ARBA" id="ARBA00049091"/>
    </source>
</evidence>
<reference evidence="14" key="1">
    <citation type="submission" date="2022-08" db="EMBL/GenBank/DDBJ databases">
        <title>Novel Bdellovibrio Species Isolated from Svalbard: Designation Bdellovibrio svalbardensis.</title>
        <authorList>
            <person name="Mitchell R.J."/>
            <person name="Choi S.Y."/>
        </authorList>
    </citation>
    <scope>NUCLEOTIDE SEQUENCE</scope>
    <source>
        <strain evidence="14">PAP01</strain>
    </source>
</reference>
<evidence type="ECO:0000256" key="2">
    <source>
        <dbReference type="ARBA" id="ARBA00013017"/>
    </source>
</evidence>
<dbReference type="PANTHER" id="PTHR42801:SF4">
    <property type="entry name" value="AHPC_TSA FAMILY PROTEIN"/>
    <property type="match status" value="1"/>
</dbReference>
<dbReference type="Gene3D" id="3.40.30.10">
    <property type="entry name" value="Glutaredoxin"/>
    <property type="match status" value="1"/>
</dbReference>
<evidence type="ECO:0000256" key="6">
    <source>
        <dbReference type="ARBA" id="ARBA00023157"/>
    </source>
</evidence>
<dbReference type="InterPro" id="IPR050924">
    <property type="entry name" value="Peroxiredoxin_BCP/PrxQ"/>
</dbReference>
<comment type="similarity">
    <text evidence="9">Belongs to the peroxiredoxin family. BCP/PrxQ subfamily.</text>
</comment>
<evidence type="ECO:0000256" key="12">
    <source>
        <dbReference type="SAM" id="SignalP"/>
    </source>
</evidence>
<dbReference type="EC" id="1.11.1.24" evidence="2"/>
<evidence type="ECO:0000256" key="10">
    <source>
        <dbReference type="ARBA" id="ARBA00042639"/>
    </source>
</evidence>
<feature type="signal peptide" evidence="12">
    <location>
        <begin position="1"/>
        <end position="19"/>
    </location>
</feature>
<dbReference type="CDD" id="cd03017">
    <property type="entry name" value="PRX_BCP"/>
    <property type="match status" value="1"/>
</dbReference>
<evidence type="ECO:0000256" key="7">
    <source>
        <dbReference type="ARBA" id="ARBA00023284"/>
    </source>
</evidence>
<comment type="caution">
    <text evidence="14">The sequence shown here is derived from an EMBL/GenBank/DDBJ whole genome shotgun (WGS) entry which is preliminary data.</text>
</comment>
<keyword evidence="4" id="KW-0049">Antioxidant</keyword>
<evidence type="ECO:0000313" key="14">
    <source>
        <dbReference type="EMBL" id="MDG0818022.1"/>
    </source>
</evidence>
<comment type="catalytic activity">
    <reaction evidence="11">
        <text>a hydroperoxide + [thioredoxin]-dithiol = an alcohol + [thioredoxin]-disulfide + H2O</text>
        <dbReference type="Rhea" id="RHEA:62620"/>
        <dbReference type="Rhea" id="RHEA-COMP:10698"/>
        <dbReference type="Rhea" id="RHEA-COMP:10700"/>
        <dbReference type="ChEBI" id="CHEBI:15377"/>
        <dbReference type="ChEBI" id="CHEBI:29950"/>
        <dbReference type="ChEBI" id="CHEBI:30879"/>
        <dbReference type="ChEBI" id="CHEBI:35924"/>
        <dbReference type="ChEBI" id="CHEBI:50058"/>
        <dbReference type="EC" id="1.11.1.24"/>
    </reaction>
</comment>
<comment type="function">
    <text evidence="1">Thiol-specific peroxidase that catalyzes the reduction of hydrogen peroxide and organic hydroperoxides to water and alcohols, respectively. Plays a role in cell protection against oxidative stress by detoxifying peroxides and as sensor of hydrogen peroxide-mediated signaling events.</text>
</comment>
<evidence type="ECO:0000313" key="15">
    <source>
        <dbReference type="Proteomes" id="UP001152321"/>
    </source>
</evidence>
<dbReference type="SUPFAM" id="SSF52833">
    <property type="entry name" value="Thioredoxin-like"/>
    <property type="match status" value="1"/>
</dbReference>
<keyword evidence="5" id="KW-0560">Oxidoreductase</keyword>
<evidence type="ECO:0000256" key="8">
    <source>
        <dbReference type="ARBA" id="ARBA00032824"/>
    </source>
</evidence>
<dbReference type="PROSITE" id="PS51352">
    <property type="entry name" value="THIOREDOXIN_2"/>
    <property type="match status" value="1"/>
</dbReference>